<dbReference type="InterPro" id="IPR036390">
    <property type="entry name" value="WH_DNA-bd_sf"/>
</dbReference>
<dbReference type="InterPro" id="IPR050679">
    <property type="entry name" value="Bact_HTH_transcr_reg"/>
</dbReference>
<dbReference type="SMART" id="SM00345">
    <property type="entry name" value="HTH_GNTR"/>
    <property type="match status" value="1"/>
</dbReference>
<dbReference type="PRINTS" id="PR00035">
    <property type="entry name" value="HTHGNTR"/>
</dbReference>
<dbReference type="RefSeq" id="WP_379143851.1">
    <property type="nucleotide sequence ID" value="NZ_JBHUEN010000043.1"/>
</dbReference>
<proteinExistence type="predicted"/>
<keyword evidence="3" id="KW-0804">Transcription</keyword>
<gene>
    <name evidence="5" type="ORF">ACFSCT_14470</name>
</gene>
<dbReference type="PROSITE" id="PS50949">
    <property type="entry name" value="HTH_GNTR"/>
    <property type="match status" value="1"/>
</dbReference>
<protein>
    <submittedName>
        <fullName evidence="5">GntR family transcriptional regulator</fullName>
    </submittedName>
</protein>
<accession>A0ABW4RAE4</accession>
<dbReference type="EMBL" id="JBHUEN010000043">
    <property type="protein sequence ID" value="MFD1882923.1"/>
    <property type="molecule type" value="Genomic_DNA"/>
</dbReference>
<evidence type="ECO:0000313" key="5">
    <source>
        <dbReference type="EMBL" id="MFD1882923.1"/>
    </source>
</evidence>
<feature type="domain" description="HTH gntR-type" evidence="4">
    <location>
        <begin position="10"/>
        <end position="78"/>
    </location>
</feature>
<dbReference type="Pfam" id="PF00392">
    <property type="entry name" value="GntR"/>
    <property type="match status" value="1"/>
</dbReference>
<keyword evidence="1" id="KW-0805">Transcription regulation</keyword>
<keyword evidence="2" id="KW-0238">DNA-binding</keyword>
<dbReference type="Proteomes" id="UP001597213">
    <property type="component" value="Unassembled WGS sequence"/>
</dbReference>
<evidence type="ECO:0000259" key="4">
    <source>
        <dbReference type="PROSITE" id="PS50949"/>
    </source>
</evidence>
<dbReference type="InterPro" id="IPR028978">
    <property type="entry name" value="Chorismate_lyase_/UTRA_dom_sf"/>
</dbReference>
<sequence>MNTIDRTSSIPYYLQLARMFEARIGSGALGPGDQLPGESELCRQFGLSRSTVRETLRALESQNLIRIVPRRGAFVAAPGADRWMLQVAEGFLETHAAVPGRSVQTRVLSWGARPLPAKAAELTGVADSAGWVALERLRQVDGAPVMHSINWLPPEVAAKLEGSTVLQGQGSLNRALRAAGYPFFAARRAVAAVLVPPDLTRLLEVHAGTPVLRIDSVSRDAAGQVFDFYISHVRSDMVTIEVEAQAAIRD</sequence>
<dbReference type="PANTHER" id="PTHR44846">
    <property type="entry name" value="MANNOSYL-D-GLYCERATE TRANSPORT/METABOLISM SYSTEM REPRESSOR MNGR-RELATED"/>
    <property type="match status" value="1"/>
</dbReference>
<dbReference type="InterPro" id="IPR000524">
    <property type="entry name" value="Tscrpt_reg_HTH_GntR"/>
</dbReference>
<dbReference type="Gene3D" id="3.40.1410.10">
    <property type="entry name" value="Chorismate lyase-like"/>
    <property type="match status" value="1"/>
</dbReference>
<evidence type="ECO:0000256" key="1">
    <source>
        <dbReference type="ARBA" id="ARBA00023015"/>
    </source>
</evidence>
<dbReference type="SUPFAM" id="SSF46785">
    <property type="entry name" value="Winged helix' DNA-binding domain"/>
    <property type="match status" value="1"/>
</dbReference>
<evidence type="ECO:0000256" key="3">
    <source>
        <dbReference type="ARBA" id="ARBA00023163"/>
    </source>
</evidence>
<dbReference type="CDD" id="cd07377">
    <property type="entry name" value="WHTH_GntR"/>
    <property type="match status" value="1"/>
</dbReference>
<reference evidence="6" key="1">
    <citation type="journal article" date="2019" name="Int. J. Syst. Evol. Microbiol.">
        <title>The Global Catalogue of Microorganisms (GCM) 10K type strain sequencing project: providing services to taxonomists for standard genome sequencing and annotation.</title>
        <authorList>
            <consortium name="The Broad Institute Genomics Platform"/>
            <consortium name="The Broad Institute Genome Sequencing Center for Infectious Disease"/>
            <person name="Wu L."/>
            <person name="Ma J."/>
        </authorList>
    </citation>
    <scope>NUCLEOTIDE SEQUENCE [LARGE SCALE GENOMIC DNA]</scope>
    <source>
        <strain evidence="6">CCUG 56029</strain>
    </source>
</reference>
<dbReference type="Gene3D" id="1.10.10.10">
    <property type="entry name" value="Winged helix-like DNA-binding domain superfamily/Winged helix DNA-binding domain"/>
    <property type="match status" value="1"/>
</dbReference>
<comment type="caution">
    <text evidence="5">The sequence shown here is derived from an EMBL/GenBank/DDBJ whole genome shotgun (WGS) entry which is preliminary data.</text>
</comment>
<dbReference type="InterPro" id="IPR011663">
    <property type="entry name" value="UTRA"/>
</dbReference>
<evidence type="ECO:0000256" key="2">
    <source>
        <dbReference type="ARBA" id="ARBA00023125"/>
    </source>
</evidence>
<dbReference type="InterPro" id="IPR036388">
    <property type="entry name" value="WH-like_DNA-bd_sf"/>
</dbReference>
<dbReference type="SUPFAM" id="SSF64288">
    <property type="entry name" value="Chorismate lyase-like"/>
    <property type="match status" value="1"/>
</dbReference>
<dbReference type="PANTHER" id="PTHR44846:SF1">
    <property type="entry name" value="MANNOSYL-D-GLYCERATE TRANSPORT_METABOLISM SYSTEM REPRESSOR MNGR-RELATED"/>
    <property type="match status" value="1"/>
</dbReference>
<dbReference type="Pfam" id="PF07702">
    <property type="entry name" value="UTRA"/>
    <property type="match status" value="1"/>
</dbReference>
<dbReference type="SMART" id="SM00866">
    <property type="entry name" value="UTRA"/>
    <property type="match status" value="1"/>
</dbReference>
<keyword evidence="6" id="KW-1185">Reference proteome</keyword>
<organism evidence="5 6">
    <name type="scientific">Paracoccus pacificus</name>
    <dbReference type="NCBI Taxonomy" id="1463598"/>
    <lineage>
        <taxon>Bacteria</taxon>
        <taxon>Pseudomonadati</taxon>
        <taxon>Pseudomonadota</taxon>
        <taxon>Alphaproteobacteria</taxon>
        <taxon>Rhodobacterales</taxon>
        <taxon>Paracoccaceae</taxon>
        <taxon>Paracoccus</taxon>
    </lineage>
</organism>
<evidence type="ECO:0000313" key="6">
    <source>
        <dbReference type="Proteomes" id="UP001597213"/>
    </source>
</evidence>
<name>A0ABW4RAE4_9RHOB</name>